<keyword evidence="2" id="KW-1185">Reference proteome</keyword>
<organism evidence="1 2">
    <name type="scientific">Acorus gramineus</name>
    <name type="common">Dwarf sweet flag</name>
    <dbReference type="NCBI Taxonomy" id="55184"/>
    <lineage>
        <taxon>Eukaryota</taxon>
        <taxon>Viridiplantae</taxon>
        <taxon>Streptophyta</taxon>
        <taxon>Embryophyta</taxon>
        <taxon>Tracheophyta</taxon>
        <taxon>Spermatophyta</taxon>
        <taxon>Magnoliopsida</taxon>
        <taxon>Liliopsida</taxon>
        <taxon>Acoraceae</taxon>
        <taxon>Acorus</taxon>
    </lineage>
</organism>
<dbReference type="AlphaFoldDB" id="A0AAV9BVQ6"/>
<accession>A0AAV9BVQ6</accession>
<evidence type="ECO:0000313" key="1">
    <source>
        <dbReference type="EMBL" id="KAK1280368.1"/>
    </source>
</evidence>
<dbReference type="Proteomes" id="UP001179952">
    <property type="component" value="Unassembled WGS sequence"/>
</dbReference>
<reference evidence="1" key="1">
    <citation type="journal article" date="2023" name="Nat. Commun.">
        <title>Diploid and tetraploid genomes of Acorus and the evolution of monocots.</title>
        <authorList>
            <person name="Ma L."/>
            <person name="Liu K.W."/>
            <person name="Li Z."/>
            <person name="Hsiao Y.Y."/>
            <person name="Qi Y."/>
            <person name="Fu T."/>
            <person name="Tang G.D."/>
            <person name="Zhang D."/>
            <person name="Sun W.H."/>
            <person name="Liu D.K."/>
            <person name="Li Y."/>
            <person name="Chen G.Z."/>
            <person name="Liu X.D."/>
            <person name="Liao X.Y."/>
            <person name="Jiang Y.T."/>
            <person name="Yu X."/>
            <person name="Hao Y."/>
            <person name="Huang J."/>
            <person name="Zhao X.W."/>
            <person name="Ke S."/>
            <person name="Chen Y.Y."/>
            <person name="Wu W.L."/>
            <person name="Hsu J.L."/>
            <person name="Lin Y.F."/>
            <person name="Huang M.D."/>
            <person name="Li C.Y."/>
            <person name="Huang L."/>
            <person name="Wang Z.W."/>
            <person name="Zhao X."/>
            <person name="Zhong W.Y."/>
            <person name="Peng D.H."/>
            <person name="Ahmad S."/>
            <person name="Lan S."/>
            <person name="Zhang J.S."/>
            <person name="Tsai W.C."/>
            <person name="Van de Peer Y."/>
            <person name="Liu Z.J."/>
        </authorList>
    </citation>
    <scope>NUCLEOTIDE SEQUENCE</scope>
    <source>
        <strain evidence="1">SCP</strain>
    </source>
</reference>
<name>A0AAV9BVQ6_ACOGR</name>
<comment type="caution">
    <text evidence="1">The sequence shown here is derived from an EMBL/GenBank/DDBJ whole genome shotgun (WGS) entry which is preliminary data.</text>
</comment>
<gene>
    <name evidence="1" type="ORF">QJS04_geneDACA003093</name>
</gene>
<protein>
    <submittedName>
        <fullName evidence="1">Uncharacterized protein</fullName>
    </submittedName>
</protein>
<proteinExistence type="predicted"/>
<evidence type="ECO:0000313" key="2">
    <source>
        <dbReference type="Proteomes" id="UP001179952"/>
    </source>
</evidence>
<dbReference type="EMBL" id="JAUJYN010000001">
    <property type="protein sequence ID" value="KAK1280368.1"/>
    <property type="molecule type" value="Genomic_DNA"/>
</dbReference>
<sequence length="61" mass="7209">MNLTKVSYQYAQSKTRRNSSPVRMRVVPANPMPHSIILFAHEDFFFWRKSDRCVHELTIGN</sequence>
<reference evidence="1" key="2">
    <citation type="submission" date="2023-06" db="EMBL/GenBank/DDBJ databases">
        <authorList>
            <person name="Ma L."/>
            <person name="Liu K.-W."/>
            <person name="Li Z."/>
            <person name="Hsiao Y.-Y."/>
            <person name="Qi Y."/>
            <person name="Fu T."/>
            <person name="Tang G."/>
            <person name="Zhang D."/>
            <person name="Sun W.-H."/>
            <person name="Liu D.-K."/>
            <person name="Li Y."/>
            <person name="Chen G.-Z."/>
            <person name="Liu X.-D."/>
            <person name="Liao X.-Y."/>
            <person name="Jiang Y.-T."/>
            <person name="Yu X."/>
            <person name="Hao Y."/>
            <person name="Huang J."/>
            <person name="Zhao X.-W."/>
            <person name="Ke S."/>
            <person name="Chen Y.-Y."/>
            <person name="Wu W.-L."/>
            <person name="Hsu J.-L."/>
            <person name="Lin Y.-F."/>
            <person name="Huang M.-D."/>
            <person name="Li C.-Y."/>
            <person name="Huang L."/>
            <person name="Wang Z.-W."/>
            <person name="Zhao X."/>
            <person name="Zhong W.-Y."/>
            <person name="Peng D.-H."/>
            <person name="Ahmad S."/>
            <person name="Lan S."/>
            <person name="Zhang J.-S."/>
            <person name="Tsai W.-C."/>
            <person name="Van De Peer Y."/>
            <person name="Liu Z.-J."/>
        </authorList>
    </citation>
    <scope>NUCLEOTIDE SEQUENCE</scope>
    <source>
        <strain evidence="1">SCP</strain>
        <tissue evidence="1">Leaves</tissue>
    </source>
</reference>